<dbReference type="InterPro" id="IPR008984">
    <property type="entry name" value="SMAD_FHA_dom_sf"/>
</dbReference>
<dbReference type="Gene3D" id="2.60.200.20">
    <property type="match status" value="2"/>
</dbReference>
<dbReference type="InterPro" id="IPR050923">
    <property type="entry name" value="Cell_Proc_Reg/RNA_Proc"/>
</dbReference>
<dbReference type="AlphaFoldDB" id="A0A3B0UYR8"/>
<dbReference type="SUPFAM" id="SSF49879">
    <property type="entry name" value="SMAD/FHA domain"/>
    <property type="match status" value="2"/>
</dbReference>
<dbReference type="InterPro" id="IPR000253">
    <property type="entry name" value="FHA_dom"/>
</dbReference>
<dbReference type="PANTHER" id="PTHR23308">
    <property type="entry name" value="NUCLEAR INHIBITOR OF PROTEIN PHOSPHATASE-1"/>
    <property type="match status" value="1"/>
</dbReference>
<dbReference type="PROSITE" id="PS50006">
    <property type="entry name" value="FHA_DOMAIN"/>
    <property type="match status" value="1"/>
</dbReference>
<evidence type="ECO:0000259" key="1">
    <source>
        <dbReference type="PROSITE" id="PS50006"/>
    </source>
</evidence>
<dbReference type="Pfam" id="PF00498">
    <property type="entry name" value="FHA"/>
    <property type="match status" value="2"/>
</dbReference>
<accession>A0A3B0UYR8</accession>
<evidence type="ECO:0000313" key="2">
    <source>
        <dbReference type="EMBL" id="VAW33293.1"/>
    </source>
</evidence>
<feature type="domain" description="FHA" evidence="1">
    <location>
        <begin position="24"/>
        <end position="73"/>
    </location>
</feature>
<dbReference type="SMART" id="SM00240">
    <property type="entry name" value="FHA"/>
    <property type="match status" value="2"/>
</dbReference>
<proteinExistence type="predicted"/>
<organism evidence="2">
    <name type="scientific">hydrothermal vent metagenome</name>
    <dbReference type="NCBI Taxonomy" id="652676"/>
    <lineage>
        <taxon>unclassified sequences</taxon>
        <taxon>metagenomes</taxon>
        <taxon>ecological metagenomes</taxon>
    </lineage>
</organism>
<dbReference type="EMBL" id="UOEX01000028">
    <property type="protein sequence ID" value="VAW33293.1"/>
    <property type="molecule type" value="Genomic_DNA"/>
</dbReference>
<dbReference type="CDD" id="cd00060">
    <property type="entry name" value="FHA"/>
    <property type="match status" value="2"/>
</dbReference>
<protein>
    <recommendedName>
        <fullName evidence="1">FHA domain-containing protein</fullName>
    </recommendedName>
</protein>
<gene>
    <name evidence="2" type="ORF">MNBD_DELTA03-846</name>
</gene>
<reference evidence="2" key="1">
    <citation type="submission" date="2018-06" db="EMBL/GenBank/DDBJ databases">
        <authorList>
            <person name="Zhirakovskaya E."/>
        </authorList>
    </citation>
    <scope>NUCLEOTIDE SEQUENCE</scope>
</reference>
<sequence length="233" mass="25774">MTDWIITLHDKTIRRFTIRAGQQLSIGRGQDCDITIDNKAVSRRHVSLTFQNGMYFVSDLGSTNGTLVNGRKITVDEPVSEEDRIEFGKFTLAPAAGKEDETKAGASTAVDLDMNDETIFVRAQTTVSSGKTFQPKTDGPHLTVVQGNGQPDKLALHHKSSIKIGKAADCDLIVKGWFIAPAQCYIIKQDKGYCLIPQKSWAATMVNGTKTSRERPLRAGDIIKIRQHIIRFD</sequence>
<name>A0A3B0UYR8_9ZZZZ</name>